<dbReference type="EMBL" id="JARIHO010000062">
    <property type="protein sequence ID" value="KAJ7315362.1"/>
    <property type="molecule type" value="Genomic_DNA"/>
</dbReference>
<dbReference type="Gene3D" id="3.40.50.1820">
    <property type="entry name" value="alpha/beta hydrolase"/>
    <property type="match status" value="1"/>
</dbReference>
<evidence type="ECO:0000259" key="2">
    <source>
        <dbReference type="Pfam" id="PF12146"/>
    </source>
</evidence>
<comment type="caution">
    <text evidence="3">The sequence shown here is derived from an EMBL/GenBank/DDBJ whole genome shotgun (WGS) entry which is preliminary data.</text>
</comment>
<organism evidence="3 4">
    <name type="scientific">Mycena albidolilacea</name>
    <dbReference type="NCBI Taxonomy" id="1033008"/>
    <lineage>
        <taxon>Eukaryota</taxon>
        <taxon>Fungi</taxon>
        <taxon>Dikarya</taxon>
        <taxon>Basidiomycota</taxon>
        <taxon>Agaricomycotina</taxon>
        <taxon>Agaricomycetes</taxon>
        <taxon>Agaricomycetidae</taxon>
        <taxon>Agaricales</taxon>
        <taxon>Marasmiineae</taxon>
        <taxon>Mycenaceae</taxon>
        <taxon>Mycena</taxon>
    </lineage>
</organism>
<dbReference type="GO" id="GO:0016788">
    <property type="term" value="F:hydrolase activity, acting on ester bonds"/>
    <property type="evidence" value="ECO:0007669"/>
    <property type="project" value="UniProtKB-ARBA"/>
</dbReference>
<evidence type="ECO:0000313" key="4">
    <source>
        <dbReference type="Proteomes" id="UP001218218"/>
    </source>
</evidence>
<name>A0AAD7EF81_9AGAR</name>
<dbReference type="Pfam" id="PF12146">
    <property type="entry name" value="Hydrolase_4"/>
    <property type="match status" value="1"/>
</dbReference>
<dbReference type="PANTHER" id="PTHR22946:SF9">
    <property type="entry name" value="POLYKETIDE TRANSFERASE AF380"/>
    <property type="match status" value="1"/>
</dbReference>
<gene>
    <name evidence="3" type="ORF">DFH08DRAFT_893766</name>
</gene>
<dbReference type="AlphaFoldDB" id="A0AAD7EF81"/>
<dbReference type="InterPro" id="IPR050261">
    <property type="entry name" value="FrsA_esterase"/>
</dbReference>
<proteinExistence type="predicted"/>
<feature type="domain" description="Serine aminopeptidase S33" evidence="2">
    <location>
        <begin position="37"/>
        <end position="263"/>
    </location>
</feature>
<evidence type="ECO:0000313" key="3">
    <source>
        <dbReference type="EMBL" id="KAJ7315362.1"/>
    </source>
</evidence>
<evidence type="ECO:0000256" key="1">
    <source>
        <dbReference type="ARBA" id="ARBA00022801"/>
    </source>
</evidence>
<protein>
    <submittedName>
        <fullName evidence="3">Alpha/beta-hydrolase</fullName>
    </submittedName>
</protein>
<dbReference type="SUPFAM" id="SSF53474">
    <property type="entry name" value="alpha/beta-Hydrolases"/>
    <property type="match status" value="1"/>
</dbReference>
<keyword evidence="4" id="KW-1185">Reference proteome</keyword>
<accession>A0AAD7EF81</accession>
<sequence length="303" mass="33000">MSFEKSALKLASSRAGWNLDVWQYLPAAERRTKSLPIIVMAHGFGADKTMGLAYYAETFAAAGYACIVFDYRRWGASDGTPRHVLIVKEQLEDYRTVIKYARQQPEFDPQRLVLWGSSFSGAHTITLSADASVNAVAALAQCPYTGLSPPIPLDFTYLKIAGSVVFDMLKQALGLAPVYIPVVSEPRTVGALTTEGTKPGMLAICSKDVEYRNQVAASSLLQVPSYQPRAKAASITCPLLIVLPTEDNLCLPDGAVQISQATEKCELVSVPCGHFDLYHGRSHHTESITAQLAFLKKHVPPQV</sequence>
<dbReference type="Proteomes" id="UP001218218">
    <property type="component" value="Unassembled WGS sequence"/>
</dbReference>
<dbReference type="InterPro" id="IPR022742">
    <property type="entry name" value="Hydrolase_4"/>
</dbReference>
<keyword evidence="1" id="KW-0378">Hydrolase</keyword>
<dbReference type="InterPro" id="IPR029058">
    <property type="entry name" value="AB_hydrolase_fold"/>
</dbReference>
<reference evidence="3" key="1">
    <citation type="submission" date="2023-03" db="EMBL/GenBank/DDBJ databases">
        <title>Massive genome expansion in bonnet fungi (Mycena s.s.) driven by repeated elements and novel gene families across ecological guilds.</title>
        <authorList>
            <consortium name="Lawrence Berkeley National Laboratory"/>
            <person name="Harder C.B."/>
            <person name="Miyauchi S."/>
            <person name="Viragh M."/>
            <person name="Kuo A."/>
            <person name="Thoen E."/>
            <person name="Andreopoulos B."/>
            <person name="Lu D."/>
            <person name="Skrede I."/>
            <person name="Drula E."/>
            <person name="Henrissat B."/>
            <person name="Morin E."/>
            <person name="Kohler A."/>
            <person name="Barry K."/>
            <person name="LaButti K."/>
            <person name="Morin E."/>
            <person name="Salamov A."/>
            <person name="Lipzen A."/>
            <person name="Mereny Z."/>
            <person name="Hegedus B."/>
            <person name="Baldrian P."/>
            <person name="Stursova M."/>
            <person name="Weitz H."/>
            <person name="Taylor A."/>
            <person name="Grigoriev I.V."/>
            <person name="Nagy L.G."/>
            <person name="Martin F."/>
            <person name="Kauserud H."/>
        </authorList>
    </citation>
    <scope>NUCLEOTIDE SEQUENCE</scope>
    <source>
        <strain evidence="3">CBHHK002</strain>
    </source>
</reference>
<dbReference type="PANTHER" id="PTHR22946">
    <property type="entry name" value="DIENELACTONE HYDROLASE DOMAIN-CONTAINING PROTEIN-RELATED"/>
    <property type="match status" value="1"/>
</dbReference>